<keyword evidence="3" id="KW-0547">Nucleotide-binding</keyword>
<dbReference type="PANTHER" id="PTHR43553">
    <property type="entry name" value="HEAVY METAL TRANSPORTER"/>
    <property type="match status" value="1"/>
</dbReference>
<evidence type="ECO:0000256" key="2">
    <source>
        <dbReference type="ARBA" id="ARBA00022448"/>
    </source>
</evidence>
<evidence type="ECO:0000313" key="7">
    <source>
        <dbReference type="Proteomes" id="UP001190465"/>
    </source>
</evidence>
<dbReference type="RefSeq" id="WP_308480716.1">
    <property type="nucleotide sequence ID" value="NZ_OY726397.1"/>
</dbReference>
<feature type="domain" description="ABC transporter" evidence="5">
    <location>
        <begin position="12"/>
        <end position="248"/>
    </location>
</feature>
<keyword evidence="2" id="KW-0813">Transport</keyword>
<dbReference type="InterPro" id="IPR050095">
    <property type="entry name" value="ECF_ABC_transporter_ATP-bd"/>
</dbReference>
<dbReference type="SMART" id="SM00382">
    <property type="entry name" value="AAA"/>
    <property type="match status" value="2"/>
</dbReference>
<dbReference type="PROSITE" id="PS00211">
    <property type="entry name" value="ABC_TRANSPORTER_1"/>
    <property type="match status" value="2"/>
</dbReference>
<dbReference type="EMBL" id="OY726397">
    <property type="protein sequence ID" value="CAJ1495373.1"/>
    <property type="molecule type" value="Genomic_DNA"/>
</dbReference>
<dbReference type="InterPro" id="IPR017871">
    <property type="entry name" value="ABC_transporter-like_CS"/>
</dbReference>
<dbReference type="GO" id="GO:0005524">
    <property type="term" value="F:ATP binding"/>
    <property type="evidence" value="ECO:0007669"/>
    <property type="project" value="UniProtKB-KW"/>
</dbReference>
<dbReference type="Gene3D" id="3.40.50.300">
    <property type="entry name" value="P-loop containing nucleotide triphosphate hydrolases"/>
    <property type="match status" value="2"/>
</dbReference>
<comment type="similarity">
    <text evidence="1">Belongs to the ABC transporter superfamily.</text>
</comment>
<dbReference type="Pfam" id="PF00005">
    <property type="entry name" value="ABC_tran"/>
    <property type="match status" value="2"/>
</dbReference>
<gene>
    <name evidence="6" type="ORF">MU0053_000363</name>
</gene>
<dbReference type="PROSITE" id="PS50893">
    <property type="entry name" value="ABC_TRANSPORTER_2"/>
    <property type="match status" value="2"/>
</dbReference>
<feature type="domain" description="ABC transporter" evidence="5">
    <location>
        <begin position="269"/>
        <end position="492"/>
    </location>
</feature>
<protein>
    <submittedName>
        <fullName evidence="6">ABC transporter ATP-binding protein</fullName>
    </submittedName>
</protein>
<accession>A0ABM9L9U2</accession>
<reference evidence="6 7" key="1">
    <citation type="submission" date="2023-08" db="EMBL/GenBank/DDBJ databases">
        <authorList>
            <person name="Folkvardsen B D."/>
            <person name="Norman A."/>
        </authorList>
    </citation>
    <scope>NUCLEOTIDE SEQUENCE [LARGE SCALE GENOMIC DNA]</scope>
    <source>
        <strain evidence="6 7">Mu0053</strain>
    </source>
</reference>
<dbReference type="InterPro" id="IPR003439">
    <property type="entry name" value="ABC_transporter-like_ATP-bd"/>
</dbReference>
<dbReference type="CDD" id="cd03225">
    <property type="entry name" value="ABC_cobalt_CbiO_domain1"/>
    <property type="match status" value="2"/>
</dbReference>
<organism evidence="6 7">
    <name type="scientific">[Mycobacterium] burgundiense</name>
    <dbReference type="NCBI Taxonomy" id="3064286"/>
    <lineage>
        <taxon>Bacteria</taxon>
        <taxon>Bacillati</taxon>
        <taxon>Actinomycetota</taxon>
        <taxon>Actinomycetes</taxon>
        <taxon>Mycobacteriales</taxon>
        <taxon>Mycobacteriaceae</taxon>
        <taxon>Mycolicibacterium</taxon>
    </lineage>
</organism>
<evidence type="ECO:0000256" key="1">
    <source>
        <dbReference type="ARBA" id="ARBA00005417"/>
    </source>
</evidence>
<sequence>MSTIGPSSGAAVAARGWSWRHAGRPRYAVRDLDLDIAAGERVLLLGASGSGKSTLLQGLAGLLGGHEEGDEGGRLLIDGAPPGERRSRIGMVLQNPASQVILSRVGDDVAFGMENFNVAPQLIWPRVRRALAAVGLSAPLQHDTAKLSGGQQQRLALAGVLAMNPGLILLDEPTANLDPAGVVEVRDAVAAVVEQTGATLVVVEHRTEVWLPVVDRLVVLGAAGDVIADGAPADVIATHRDGLTRAGVWVPGVALPQVSRTGPVGRPLLRASALSAGYSSGTPTDAIDFDISRGATTVISGPNGAGKSALALTLGGLLPPRAGRLEACGGFAPAPQRPEPIRWRSRELLTRVGSVFQNPEHQFLTGSVRDELACGPRALKTAEAAVAKRCDDLLERLRLTGLAEANPYTLSGGEQRRLSVATILATQPDVIILDEPTFGQDRNTWAELVALLAEMVGEGTAVVAVTHDLHFAELLADRRIELRAPDVTKSGR</sequence>
<keyword evidence="7" id="KW-1185">Reference proteome</keyword>
<evidence type="ECO:0000259" key="5">
    <source>
        <dbReference type="PROSITE" id="PS50893"/>
    </source>
</evidence>
<name>A0ABM9L9U2_9MYCO</name>
<dbReference type="InterPro" id="IPR003593">
    <property type="entry name" value="AAA+_ATPase"/>
</dbReference>
<evidence type="ECO:0000256" key="4">
    <source>
        <dbReference type="ARBA" id="ARBA00022840"/>
    </source>
</evidence>
<proteinExistence type="inferred from homology"/>
<evidence type="ECO:0000256" key="3">
    <source>
        <dbReference type="ARBA" id="ARBA00022741"/>
    </source>
</evidence>
<keyword evidence="4 6" id="KW-0067">ATP-binding</keyword>
<dbReference type="PANTHER" id="PTHR43553:SF24">
    <property type="entry name" value="ENERGY-COUPLING FACTOR TRANSPORTER ATP-BINDING PROTEIN ECFA1"/>
    <property type="match status" value="1"/>
</dbReference>
<evidence type="ECO:0000313" key="6">
    <source>
        <dbReference type="EMBL" id="CAJ1495373.1"/>
    </source>
</evidence>
<dbReference type="InterPro" id="IPR027417">
    <property type="entry name" value="P-loop_NTPase"/>
</dbReference>
<dbReference type="InterPro" id="IPR015856">
    <property type="entry name" value="ABC_transpr_CbiO/EcfA_su"/>
</dbReference>
<dbReference type="SUPFAM" id="SSF52540">
    <property type="entry name" value="P-loop containing nucleoside triphosphate hydrolases"/>
    <property type="match status" value="2"/>
</dbReference>
<dbReference type="Proteomes" id="UP001190465">
    <property type="component" value="Chromosome"/>
</dbReference>